<protein>
    <recommendedName>
        <fullName evidence="4">Coth-domain-containing protein</fullName>
    </recommendedName>
</protein>
<reference evidence="2" key="1">
    <citation type="submission" date="2020-12" db="EMBL/GenBank/DDBJ databases">
        <title>Metabolic potential, ecology and presence of endohyphal bacteria is reflected in genomic diversity of Mucoromycotina.</title>
        <authorList>
            <person name="Muszewska A."/>
            <person name="Okrasinska A."/>
            <person name="Steczkiewicz K."/>
            <person name="Drgas O."/>
            <person name="Orlowska M."/>
            <person name="Perlinska-Lenart U."/>
            <person name="Aleksandrzak-Piekarczyk T."/>
            <person name="Szatraj K."/>
            <person name="Zielenkiewicz U."/>
            <person name="Pilsyk S."/>
            <person name="Malc E."/>
            <person name="Mieczkowski P."/>
            <person name="Kruszewska J.S."/>
            <person name="Biernat P."/>
            <person name="Pawlowska J."/>
        </authorList>
    </citation>
    <scope>NUCLEOTIDE SEQUENCE</scope>
    <source>
        <strain evidence="2">WA0000017839</strain>
    </source>
</reference>
<dbReference type="OrthoDB" id="10267127at2759"/>
<comment type="caution">
    <text evidence="2">The sequence shown here is derived from an EMBL/GenBank/DDBJ whole genome shotgun (WGS) entry which is preliminary data.</text>
</comment>
<dbReference type="PANTHER" id="PTHR40050">
    <property type="entry name" value="INNER SPORE COAT PROTEIN H"/>
    <property type="match status" value="1"/>
</dbReference>
<dbReference type="EMBL" id="JAEPRD010000069">
    <property type="protein sequence ID" value="KAG2201646.1"/>
    <property type="molecule type" value="Genomic_DNA"/>
</dbReference>
<proteinExistence type="predicted"/>
<dbReference type="AlphaFoldDB" id="A0A8H7R1X1"/>
<organism evidence="2 3">
    <name type="scientific">Mucor saturninus</name>
    <dbReference type="NCBI Taxonomy" id="64648"/>
    <lineage>
        <taxon>Eukaryota</taxon>
        <taxon>Fungi</taxon>
        <taxon>Fungi incertae sedis</taxon>
        <taxon>Mucoromycota</taxon>
        <taxon>Mucoromycotina</taxon>
        <taxon>Mucoromycetes</taxon>
        <taxon>Mucorales</taxon>
        <taxon>Mucorineae</taxon>
        <taxon>Mucoraceae</taxon>
        <taxon>Mucor</taxon>
    </lineage>
</organism>
<evidence type="ECO:0000313" key="2">
    <source>
        <dbReference type="EMBL" id="KAG2201646.1"/>
    </source>
</evidence>
<gene>
    <name evidence="2" type="ORF">INT47_003872</name>
</gene>
<keyword evidence="3" id="KW-1185">Reference proteome</keyword>
<dbReference type="Proteomes" id="UP000603453">
    <property type="component" value="Unassembled WGS sequence"/>
</dbReference>
<accession>A0A8H7R1X1</accession>
<dbReference type="Pfam" id="PF08757">
    <property type="entry name" value="CotH"/>
    <property type="match status" value="1"/>
</dbReference>
<keyword evidence="1" id="KW-0732">Signal</keyword>
<dbReference type="InterPro" id="IPR014867">
    <property type="entry name" value="Spore_coat_CotH_CotH2/3/7"/>
</dbReference>
<dbReference type="PANTHER" id="PTHR40050:SF1">
    <property type="entry name" value="INNER SPORE COAT PROTEIN H"/>
    <property type="match status" value="1"/>
</dbReference>
<evidence type="ECO:0008006" key="4">
    <source>
        <dbReference type="Google" id="ProtNLM"/>
    </source>
</evidence>
<evidence type="ECO:0000256" key="1">
    <source>
        <dbReference type="SAM" id="SignalP"/>
    </source>
</evidence>
<feature type="signal peptide" evidence="1">
    <location>
        <begin position="1"/>
        <end position="19"/>
    </location>
</feature>
<sequence>MVSAKFLPAFLSLFALASAQLENNVIEYNVINLLNDTHTMGVIVDNVTYPLSFDSKVTNILYNGKAPVAKNGYQYAKISKEDNSTEAEPFFRQPTHESTLNEFYNRTWNTQNVSQLPVVFEPLKAINRVQSDLHREGEIPTIHLVANQTAIDLMHNSNSTEDYKIDTNMTYITLNNTQSYEAAEISLAGRSSRWMTKLSYNIKLAKKDRIGEFRRVKLRAMDTDPSYIREQLAYDVIKSTGLLSSEFSFVRVFLNDQALGLFGIIETFHDPWLANSFAGGDKKYKNGNLYQGVFQNAQSSAMNRTSDLSYYNNITAYADGQYKIKVEASKGKSEDYTPLMEFTKFIDTAPTTSSDAVAAWNEKLDTDSFLRSMALEVIMGYSDGYFTMVDNYYLYQNLDTGKFFYISSDMDLTMGSCMFKLDDMWSGNYTTFPGLTTRPLMKKILQVPEFKKQYEELLVNITQKLVNPVVMNDRINDLVAMTKEDVAWDKTLPRVGKDVFGAIGAAMGNSSDMSSMDLSDIGNVIGDFPPNMDMEILLDFGTRMSTNLTQQDAVNGPTGHKSLSAVKEWIKNQSDAITKFYNSTS</sequence>
<feature type="chain" id="PRO_5034749035" description="Coth-domain-containing protein" evidence="1">
    <location>
        <begin position="20"/>
        <end position="585"/>
    </location>
</feature>
<evidence type="ECO:0000313" key="3">
    <source>
        <dbReference type="Proteomes" id="UP000603453"/>
    </source>
</evidence>
<name>A0A8H7R1X1_9FUNG</name>